<name>E3GR01_9FIRM</name>
<organism evidence="1 2">
    <name type="scientific">Eubacterium callanderi</name>
    <dbReference type="NCBI Taxonomy" id="53442"/>
    <lineage>
        <taxon>Bacteria</taxon>
        <taxon>Bacillati</taxon>
        <taxon>Bacillota</taxon>
        <taxon>Clostridia</taxon>
        <taxon>Eubacteriales</taxon>
        <taxon>Eubacteriaceae</taxon>
        <taxon>Eubacterium</taxon>
    </lineage>
</organism>
<reference evidence="1 2" key="2">
    <citation type="journal article" date="2011" name="J. Bacteriol.">
        <title>Complete genome sequence of a carbon monoxide-utilizing acetogen, Eubacterium limosum KIST612.</title>
        <authorList>
            <person name="Roh H."/>
            <person name="Ko H.J."/>
            <person name="Kim D."/>
            <person name="Choi D.G."/>
            <person name="Park S."/>
            <person name="Kim S."/>
            <person name="Chang I.S."/>
            <person name="Choi I.G."/>
        </authorList>
    </citation>
    <scope>NUCLEOTIDE SEQUENCE [LARGE SCALE GENOMIC DNA]</scope>
    <source>
        <strain evidence="1 2">KIST612</strain>
    </source>
</reference>
<keyword evidence="2" id="KW-1185">Reference proteome</keyword>
<dbReference type="KEGG" id="elm:ELI_4509"/>
<dbReference type="Proteomes" id="UP000006873">
    <property type="component" value="Chromosome"/>
</dbReference>
<evidence type="ECO:0000313" key="1">
    <source>
        <dbReference type="EMBL" id="ADO39443.1"/>
    </source>
</evidence>
<evidence type="ECO:0000313" key="2">
    <source>
        <dbReference type="Proteomes" id="UP000006873"/>
    </source>
</evidence>
<dbReference type="HOGENOM" id="CLU_3403604_0_0_9"/>
<reference key="1">
    <citation type="submission" date="2010-09" db="EMBL/GenBank/DDBJ databases">
        <authorList>
            <person name="Roh H."/>
            <person name="Ko H.-J."/>
            <person name="Kim D."/>
            <person name="Choi D.G."/>
            <person name="Park S."/>
            <person name="Kim S."/>
            <person name="Kim K.H."/>
            <person name="Chang I.S."/>
            <person name="Choi I.-G."/>
        </authorList>
    </citation>
    <scope>NUCLEOTIDE SEQUENCE</scope>
    <source>
        <strain>KIST612</strain>
    </source>
</reference>
<protein>
    <submittedName>
        <fullName evidence="1">Uncharacterized protein</fullName>
    </submittedName>
</protein>
<gene>
    <name evidence="1" type="ordered locus">ELI_4509</name>
</gene>
<accession>E3GR01</accession>
<dbReference type="EMBL" id="CP002273">
    <property type="protein sequence ID" value="ADO39443.1"/>
    <property type="molecule type" value="Genomic_DNA"/>
</dbReference>
<dbReference type="AlphaFoldDB" id="E3GR01"/>
<proteinExistence type="predicted"/>
<sequence length="30" mass="3493">MGALIFFLIWIKKMAGQQETCWRPKRAGLV</sequence>